<organism evidence="3 4">
    <name type="scientific">Desulfoferula mesophila</name>
    <dbReference type="NCBI Taxonomy" id="3058419"/>
    <lineage>
        <taxon>Bacteria</taxon>
        <taxon>Pseudomonadati</taxon>
        <taxon>Thermodesulfobacteriota</taxon>
        <taxon>Desulfarculia</taxon>
        <taxon>Desulfarculales</taxon>
        <taxon>Desulfarculaceae</taxon>
        <taxon>Desulfoferula</taxon>
    </lineage>
</organism>
<dbReference type="AlphaFoldDB" id="A0AAU9EDJ9"/>
<name>A0AAU9EDJ9_9BACT</name>
<dbReference type="InterPro" id="IPR055170">
    <property type="entry name" value="GFO_IDH_MocA-like_dom"/>
</dbReference>
<proteinExistence type="predicted"/>
<dbReference type="SUPFAM" id="SSF51735">
    <property type="entry name" value="NAD(P)-binding Rossmann-fold domains"/>
    <property type="match status" value="1"/>
</dbReference>
<protein>
    <submittedName>
        <fullName evidence="3">UDP-N-acetylglucosamine 3-dehydrogenase</fullName>
    </submittedName>
</protein>
<dbReference type="Gene3D" id="3.40.50.720">
    <property type="entry name" value="NAD(P)-binding Rossmann-like Domain"/>
    <property type="match status" value="1"/>
</dbReference>
<dbReference type="Pfam" id="PF22725">
    <property type="entry name" value="GFO_IDH_MocA_C3"/>
    <property type="match status" value="1"/>
</dbReference>
<accession>A0AAU9EDJ9</accession>
<dbReference type="Proteomes" id="UP001366166">
    <property type="component" value="Chromosome"/>
</dbReference>
<reference evidence="4" key="1">
    <citation type="journal article" date="2023" name="Arch. Microbiol.">
        <title>Desulfoferula mesophilus gen. nov. sp. nov., a mesophilic sulfate-reducing bacterium isolated from a brackish lake sediment.</title>
        <authorList>
            <person name="Watanabe T."/>
            <person name="Yabe T."/>
            <person name="Tsuji J.M."/>
            <person name="Fukui M."/>
        </authorList>
    </citation>
    <scope>NUCLEOTIDE SEQUENCE [LARGE SCALE GENOMIC DNA]</scope>
    <source>
        <strain evidence="4">12FAK</strain>
    </source>
</reference>
<sequence length="336" mass="36493">MSAPVKIAVVGVGYLGRFHAEKLARLKSAELVGVVDASPAQAETVGKAVGCPAFSDHRELLGRVEAVSVVTPTVAHHAVAKDFLSAGSDVMCEKPMTATLEEADELIALAAEGGRILQVGHLERFNPAVEGMFERAGQPMFMEVNRIAPFKARATDVDVTLDLMIHDLDIILALMHGEEPVEIRAKGVPVLGPHADLVNARLEFAGGCVANVTASRLALKDERKLRLFQPDAYLSLDFRKRKLLVVSGVEYRPGKLPKVTAERPRFPKSDPLEKELSSFLDSVRSRQAPRVDGRAGRQALACAMRVKACVQEGLCAYQDVLQDSPRWVEALSAEEE</sequence>
<feature type="domain" description="GFO/IDH/MocA-like oxidoreductase" evidence="2">
    <location>
        <begin position="156"/>
        <end position="223"/>
    </location>
</feature>
<evidence type="ECO:0000259" key="2">
    <source>
        <dbReference type="Pfam" id="PF22725"/>
    </source>
</evidence>
<dbReference type="InterPro" id="IPR000683">
    <property type="entry name" value="Gfo/Idh/MocA-like_OxRdtase_N"/>
</dbReference>
<dbReference type="Pfam" id="PF01408">
    <property type="entry name" value="GFO_IDH_MocA"/>
    <property type="match status" value="1"/>
</dbReference>
<evidence type="ECO:0000313" key="4">
    <source>
        <dbReference type="Proteomes" id="UP001366166"/>
    </source>
</evidence>
<dbReference type="RefSeq" id="WP_338599315.1">
    <property type="nucleotide sequence ID" value="NZ_AP028679.1"/>
</dbReference>
<evidence type="ECO:0000313" key="3">
    <source>
        <dbReference type="EMBL" id="BEQ15213.1"/>
    </source>
</evidence>
<dbReference type="EMBL" id="AP028679">
    <property type="protein sequence ID" value="BEQ15213.1"/>
    <property type="molecule type" value="Genomic_DNA"/>
</dbReference>
<dbReference type="SUPFAM" id="SSF55347">
    <property type="entry name" value="Glyceraldehyde-3-phosphate dehydrogenase-like, C-terminal domain"/>
    <property type="match status" value="1"/>
</dbReference>
<evidence type="ECO:0000259" key="1">
    <source>
        <dbReference type="Pfam" id="PF01408"/>
    </source>
</evidence>
<dbReference type="GO" id="GO:0000166">
    <property type="term" value="F:nucleotide binding"/>
    <property type="evidence" value="ECO:0007669"/>
    <property type="project" value="InterPro"/>
</dbReference>
<gene>
    <name evidence="3" type="primary">gnnA</name>
    <name evidence="3" type="ORF">FAK_22790</name>
</gene>
<dbReference type="Gene3D" id="3.30.360.10">
    <property type="entry name" value="Dihydrodipicolinate Reductase, domain 2"/>
    <property type="match status" value="1"/>
</dbReference>
<dbReference type="PANTHER" id="PTHR43377">
    <property type="entry name" value="BILIVERDIN REDUCTASE A"/>
    <property type="match status" value="1"/>
</dbReference>
<feature type="domain" description="Gfo/Idh/MocA-like oxidoreductase N-terminal" evidence="1">
    <location>
        <begin position="5"/>
        <end position="121"/>
    </location>
</feature>
<dbReference type="KEGG" id="dmp:FAK_22790"/>
<keyword evidence="4" id="KW-1185">Reference proteome</keyword>
<dbReference type="PANTHER" id="PTHR43377:SF1">
    <property type="entry name" value="BILIVERDIN REDUCTASE A"/>
    <property type="match status" value="1"/>
</dbReference>
<dbReference type="InterPro" id="IPR036291">
    <property type="entry name" value="NAD(P)-bd_dom_sf"/>
</dbReference>
<dbReference type="InterPro" id="IPR051450">
    <property type="entry name" value="Gfo/Idh/MocA_Oxidoreductases"/>
</dbReference>